<accession>A0A117MSK7</accession>
<comment type="caution">
    <text evidence="1">The sequence shown here is derived from an EMBL/GenBank/DDBJ whole genome shotgun (WGS) entry which is preliminary data.</text>
</comment>
<reference evidence="1 2" key="1">
    <citation type="submission" date="2015-10" db="EMBL/GenBank/DDBJ databases">
        <authorList>
            <person name="Gilbert D.G."/>
        </authorList>
    </citation>
    <scope>NUCLEOTIDE SEQUENCE [LARGE SCALE GENOMIC DNA]</scope>
    <source>
        <strain evidence="1 2">NRRL B-16712</strain>
    </source>
</reference>
<dbReference type="InterPro" id="IPR045677">
    <property type="entry name" value="DUF6197"/>
</dbReference>
<protein>
    <submittedName>
        <fullName evidence="1">Uncharacterized protein</fullName>
    </submittedName>
</protein>
<evidence type="ECO:0000313" key="1">
    <source>
        <dbReference type="EMBL" id="KUL33459.1"/>
    </source>
</evidence>
<dbReference type="Pfam" id="PF19698">
    <property type="entry name" value="DUF6197"/>
    <property type="match status" value="1"/>
</dbReference>
<feature type="non-terminal residue" evidence="1">
    <location>
        <position position="190"/>
    </location>
</feature>
<dbReference type="AlphaFoldDB" id="A0A117MSK7"/>
<proteinExistence type="predicted"/>
<feature type="non-terminal residue" evidence="1">
    <location>
        <position position="1"/>
    </location>
</feature>
<dbReference type="RefSeq" id="WP_067691829.1">
    <property type="nucleotide sequence ID" value="NZ_LLZH01000142.1"/>
</dbReference>
<organism evidence="1 2">
    <name type="scientific">Actinoplanes awajinensis subsp. mycoplanecinus</name>
    <dbReference type="NCBI Taxonomy" id="135947"/>
    <lineage>
        <taxon>Bacteria</taxon>
        <taxon>Bacillati</taxon>
        <taxon>Actinomycetota</taxon>
        <taxon>Actinomycetes</taxon>
        <taxon>Micromonosporales</taxon>
        <taxon>Micromonosporaceae</taxon>
        <taxon>Actinoplanes</taxon>
    </lineage>
</organism>
<sequence length="190" mass="20629">NQNNATPEPSAFTEMLTDTDRFQSWIASATSTGADPLTSQDRYDLTEKGQQLLQGLDLPGDESADTHPTVLRSAALYLERHGWIQGSYYDGTSGVFTPPACTVGAIGMVCYGGPVDAPAQMFTDPHWVDFEQALAHLDGYLLAEAGCQAYDFNDARGRTLDEVTRMLRRAASTPAEQIQDALQLQHANGT</sequence>
<evidence type="ECO:0000313" key="2">
    <source>
        <dbReference type="Proteomes" id="UP000053244"/>
    </source>
</evidence>
<dbReference type="Proteomes" id="UP000053244">
    <property type="component" value="Unassembled WGS sequence"/>
</dbReference>
<gene>
    <name evidence="1" type="ORF">ADL15_17595</name>
</gene>
<keyword evidence="2" id="KW-1185">Reference proteome</keyword>
<dbReference type="EMBL" id="LLZH01000142">
    <property type="protein sequence ID" value="KUL33459.1"/>
    <property type="molecule type" value="Genomic_DNA"/>
</dbReference>
<name>A0A117MSK7_9ACTN</name>